<comment type="caution">
    <text evidence="1">The sequence shown here is derived from an EMBL/GenBank/DDBJ whole genome shotgun (WGS) entry which is preliminary data.</text>
</comment>
<evidence type="ECO:0000313" key="1">
    <source>
        <dbReference type="EMBL" id="GBQ30273.1"/>
    </source>
</evidence>
<sequence length="351" mass="38339">MLDRARNAAGALGDPARSINPLDLLLETVRVGNLMLEGRTRDWAFAHDRLVHLYFEPIRQFYRQPDLEFRNMDPLILSVPADTVPPPSLSGPDTDQVDFAASPVRIGGRRLPVAAGPVALDETPVQAVFDTGSFLGSIPASLAHRKHLATIGRIGRQGDGSTRTRAEDVVIVPVLTIGHTTFTNQMMTVSQASTVIVGMQQLSQLRHVTFSEHAIRFGHAAPLACTEGMTLQSLRNGLIMSLLLPVSRDGETGKALVDTGDNTPEPLTVRLRAFPAEWTGHLRTETIETTLGRFTQHVAIEPQTLRIGTVSRQVLVKYELGDGSMPPTITFGAFQYGMVQFDRAEGIACFR</sequence>
<proteinExistence type="predicted"/>
<dbReference type="InterPro" id="IPR021109">
    <property type="entry name" value="Peptidase_aspartic_dom_sf"/>
</dbReference>
<protein>
    <recommendedName>
        <fullName evidence="3">Aspartyl protease</fullName>
    </recommendedName>
</protein>
<dbReference type="Proteomes" id="UP001060895">
    <property type="component" value="Unassembled WGS sequence"/>
</dbReference>
<name>A0ABQ0PBE8_9PROT</name>
<evidence type="ECO:0008006" key="3">
    <source>
        <dbReference type="Google" id="ProtNLM"/>
    </source>
</evidence>
<dbReference type="EMBL" id="BAQP01000386">
    <property type="protein sequence ID" value="GBQ30273.1"/>
    <property type="molecule type" value="Genomic_DNA"/>
</dbReference>
<keyword evidence="2" id="KW-1185">Reference proteome</keyword>
<dbReference type="Gene3D" id="2.40.70.10">
    <property type="entry name" value="Acid Proteases"/>
    <property type="match status" value="1"/>
</dbReference>
<evidence type="ECO:0000313" key="2">
    <source>
        <dbReference type="Proteomes" id="UP001060895"/>
    </source>
</evidence>
<organism evidence="1 2">
    <name type="scientific">Gluconacetobacter sacchari DSM 12717</name>
    <dbReference type="NCBI Taxonomy" id="1307940"/>
    <lineage>
        <taxon>Bacteria</taxon>
        <taxon>Pseudomonadati</taxon>
        <taxon>Pseudomonadota</taxon>
        <taxon>Alphaproteobacteria</taxon>
        <taxon>Acetobacterales</taxon>
        <taxon>Acetobacteraceae</taxon>
        <taxon>Gluconacetobacter</taxon>
    </lineage>
</organism>
<gene>
    <name evidence="1" type="ORF">AA12717_3459</name>
</gene>
<reference evidence="1" key="1">
    <citation type="submission" date="2013-04" db="EMBL/GenBank/DDBJ databases">
        <title>The genome sequencing project of 58 acetic acid bacteria.</title>
        <authorList>
            <person name="Okamoto-Kainuma A."/>
            <person name="Ishikawa M."/>
            <person name="Umino S."/>
            <person name="Koizumi Y."/>
            <person name="Shiwa Y."/>
            <person name="Yoshikawa H."/>
            <person name="Matsutani M."/>
            <person name="Matsushita K."/>
        </authorList>
    </citation>
    <scope>NUCLEOTIDE SEQUENCE</scope>
    <source>
        <strain evidence="1">DSM 12717</strain>
    </source>
</reference>
<dbReference type="Pfam" id="PF13650">
    <property type="entry name" value="Asp_protease_2"/>
    <property type="match status" value="1"/>
</dbReference>
<dbReference type="RefSeq" id="WP_264813202.1">
    <property type="nucleotide sequence ID" value="NZ_BAQP01000386.1"/>
</dbReference>
<accession>A0ABQ0PBE8</accession>